<dbReference type="InterPro" id="IPR009061">
    <property type="entry name" value="DNA-bd_dom_put_sf"/>
</dbReference>
<dbReference type="AlphaFoldDB" id="A0A0R1LT09"/>
<gene>
    <name evidence="3" type="ORF">FD25_GL002406</name>
</gene>
<evidence type="ECO:0000313" key="3">
    <source>
        <dbReference type="EMBL" id="KRK95945.1"/>
    </source>
</evidence>
<dbReference type="OrthoDB" id="9811174at2"/>
<dbReference type="GO" id="GO:0003677">
    <property type="term" value="F:DNA binding"/>
    <property type="evidence" value="ECO:0007669"/>
    <property type="project" value="UniProtKB-KW"/>
</dbReference>
<dbReference type="PROSITE" id="PS50937">
    <property type="entry name" value="HTH_MERR_2"/>
    <property type="match status" value="1"/>
</dbReference>
<reference evidence="3 4" key="1">
    <citation type="journal article" date="2015" name="Genome Announc.">
        <title>Expanding the biotechnology potential of lactobacilli through comparative genomics of 213 strains and associated genera.</title>
        <authorList>
            <person name="Sun Z."/>
            <person name="Harris H.M."/>
            <person name="McCann A."/>
            <person name="Guo C."/>
            <person name="Argimon S."/>
            <person name="Zhang W."/>
            <person name="Yang X."/>
            <person name="Jeffery I.B."/>
            <person name="Cooney J.C."/>
            <person name="Kagawa T.F."/>
            <person name="Liu W."/>
            <person name="Song Y."/>
            <person name="Salvetti E."/>
            <person name="Wrobel A."/>
            <person name="Rasinkangas P."/>
            <person name="Parkhill J."/>
            <person name="Rea M.C."/>
            <person name="O'Sullivan O."/>
            <person name="Ritari J."/>
            <person name="Douillard F.P."/>
            <person name="Paul Ross R."/>
            <person name="Yang R."/>
            <person name="Briner A.E."/>
            <person name="Felis G.E."/>
            <person name="de Vos W.M."/>
            <person name="Barrangou R."/>
            <person name="Klaenhammer T.R."/>
            <person name="Caufield P.W."/>
            <person name="Cui Y."/>
            <person name="Zhang H."/>
            <person name="O'Toole P.W."/>
        </authorList>
    </citation>
    <scope>NUCLEOTIDE SEQUENCE [LARGE SCALE GENOMIC DNA]</scope>
    <source>
        <strain evidence="3 4">DSM 19394</strain>
    </source>
</reference>
<dbReference type="SMART" id="SM00422">
    <property type="entry name" value="HTH_MERR"/>
    <property type="match status" value="1"/>
</dbReference>
<name>A0A0R1LT09_9LACO</name>
<dbReference type="SUPFAM" id="SSF46955">
    <property type="entry name" value="Putative DNA-binding domain"/>
    <property type="match status" value="1"/>
</dbReference>
<dbReference type="PATRIC" id="fig|1423715.3.peg.2483"/>
<dbReference type="Gene3D" id="1.10.1660.10">
    <property type="match status" value="1"/>
</dbReference>
<organism evidence="3 4">
    <name type="scientific">Levilactobacillus acidifarinae DSM 19394 = JCM 15949</name>
    <dbReference type="NCBI Taxonomy" id="1423715"/>
    <lineage>
        <taxon>Bacteria</taxon>
        <taxon>Bacillati</taxon>
        <taxon>Bacillota</taxon>
        <taxon>Bacilli</taxon>
        <taxon>Lactobacillales</taxon>
        <taxon>Lactobacillaceae</taxon>
        <taxon>Levilactobacillus</taxon>
    </lineage>
</organism>
<sequence length="138" mass="15847">MKISAVSQKFNISIQTLRYYERLQVIPPVPRDANGFRDYRPSDLAWIHYVQALRRSGVSITSIQAYVRLVPQGTVTRAARKAILLQQRQKLLDQRALIDDALAHMDHKLSVYDDYVVALEHDTQPTINDPTKSEKKDS</sequence>
<evidence type="ECO:0000313" key="4">
    <source>
        <dbReference type="Proteomes" id="UP000051955"/>
    </source>
</evidence>
<dbReference type="InterPro" id="IPR047057">
    <property type="entry name" value="MerR_fam"/>
</dbReference>
<evidence type="ECO:0000256" key="1">
    <source>
        <dbReference type="ARBA" id="ARBA00023125"/>
    </source>
</evidence>
<dbReference type="STRING" id="1423715.FD25_GL002406"/>
<dbReference type="GO" id="GO:0003700">
    <property type="term" value="F:DNA-binding transcription factor activity"/>
    <property type="evidence" value="ECO:0007669"/>
    <property type="project" value="InterPro"/>
</dbReference>
<protein>
    <recommendedName>
        <fullName evidence="2">HTH merR-type domain-containing protein</fullName>
    </recommendedName>
</protein>
<proteinExistence type="predicted"/>
<evidence type="ECO:0000259" key="2">
    <source>
        <dbReference type="PROSITE" id="PS50937"/>
    </source>
</evidence>
<dbReference type="PANTHER" id="PTHR30204">
    <property type="entry name" value="REDOX-CYCLING DRUG-SENSING TRANSCRIPTIONAL ACTIVATOR SOXR"/>
    <property type="match status" value="1"/>
</dbReference>
<dbReference type="Proteomes" id="UP000051955">
    <property type="component" value="Unassembled WGS sequence"/>
</dbReference>
<dbReference type="Pfam" id="PF13411">
    <property type="entry name" value="MerR_1"/>
    <property type="match status" value="1"/>
</dbReference>
<dbReference type="PANTHER" id="PTHR30204:SF98">
    <property type="entry name" value="HTH-TYPE TRANSCRIPTIONAL REGULATOR ADHR"/>
    <property type="match status" value="1"/>
</dbReference>
<dbReference type="RefSeq" id="WP_057801191.1">
    <property type="nucleotide sequence ID" value="NZ_AZDV01000005.1"/>
</dbReference>
<dbReference type="CDD" id="cd01109">
    <property type="entry name" value="HTH_YyaN"/>
    <property type="match status" value="1"/>
</dbReference>
<accession>A0A0R1LT09</accession>
<keyword evidence="1" id="KW-0238">DNA-binding</keyword>
<feature type="domain" description="HTH merR-type" evidence="2">
    <location>
        <begin position="1"/>
        <end position="69"/>
    </location>
</feature>
<keyword evidence="4" id="KW-1185">Reference proteome</keyword>
<comment type="caution">
    <text evidence="3">The sequence shown here is derived from an EMBL/GenBank/DDBJ whole genome shotgun (WGS) entry which is preliminary data.</text>
</comment>
<dbReference type="InterPro" id="IPR000551">
    <property type="entry name" value="MerR-type_HTH_dom"/>
</dbReference>
<dbReference type="EMBL" id="AZDV01000005">
    <property type="protein sequence ID" value="KRK95945.1"/>
    <property type="molecule type" value="Genomic_DNA"/>
</dbReference>